<proteinExistence type="predicted"/>
<dbReference type="Proteomes" id="UP001327560">
    <property type="component" value="Chromosome 6"/>
</dbReference>
<keyword evidence="2" id="KW-1185">Reference proteome</keyword>
<protein>
    <submittedName>
        <fullName evidence="1">Uncharacterized protein</fullName>
    </submittedName>
</protein>
<dbReference type="PANTHER" id="PTHR33710">
    <property type="entry name" value="BNAC02G09200D PROTEIN"/>
    <property type="match status" value="1"/>
</dbReference>
<dbReference type="Gene3D" id="3.60.10.10">
    <property type="entry name" value="Endonuclease/exonuclease/phosphatase"/>
    <property type="match status" value="1"/>
</dbReference>
<evidence type="ECO:0000313" key="1">
    <source>
        <dbReference type="EMBL" id="WOL10993.1"/>
    </source>
</evidence>
<dbReference type="SUPFAM" id="SSF56219">
    <property type="entry name" value="DNase I-like"/>
    <property type="match status" value="1"/>
</dbReference>
<dbReference type="PANTHER" id="PTHR33710:SF71">
    <property type="entry name" value="ENDONUCLEASE_EXONUCLEASE_PHOSPHATASE DOMAIN-CONTAINING PROTEIN"/>
    <property type="match status" value="1"/>
</dbReference>
<dbReference type="InterPro" id="IPR036691">
    <property type="entry name" value="Endo/exonu/phosph_ase_sf"/>
</dbReference>
<accession>A0AAQ3QIX1</accession>
<dbReference type="AlphaFoldDB" id="A0AAQ3QIX1"/>
<gene>
    <name evidence="1" type="ORF">Cni_G19754</name>
</gene>
<name>A0AAQ3QIX1_9LILI</name>
<dbReference type="EMBL" id="CP136895">
    <property type="protein sequence ID" value="WOL10993.1"/>
    <property type="molecule type" value="Genomic_DNA"/>
</dbReference>
<sequence>MDGAQPFLLSNIYASTNPNTCIDFWNNFSNLDLSMYSWLLCVDFNCILFVEKKKGGLPFSLNNSVIAFRDFIHANGLIDLGFFDPPFTWSNNRQEIHKIEIRLDRVFANATLSHFLIIFRLLI</sequence>
<organism evidence="1 2">
    <name type="scientific">Canna indica</name>
    <name type="common">Indian-shot</name>
    <dbReference type="NCBI Taxonomy" id="4628"/>
    <lineage>
        <taxon>Eukaryota</taxon>
        <taxon>Viridiplantae</taxon>
        <taxon>Streptophyta</taxon>
        <taxon>Embryophyta</taxon>
        <taxon>Tracheophyta</taxon>
        <taxon>Spermatophyta</taxon>
        <taxon>Magnoliopsida</taxon>
        <taxon>Liliopsida</taxon>
        <taxon>Zingiberales</taxon>
        <taxon>Cannaceae</taxon>
        <taxon>Canna</taxon>
    </lineage>
</organism>
<evidence type="ECO:0000313" key="2">
    <source>
        <dbReference type="Proteomes" id="UP001327560"/>
    </source>
</evidence>
<reference evidence="1 2" key="1">
    <citation type="submission" date="2023-10" db="EMBL/GenBank/DDBJ databases">
        <title>Chromosome-scale genome assembly provides insights into flower coloration mechanisms of Canna indica.</title>
        <authorList>
            <person name="Li C."/>
        </authorList>
    </citation>
    <scope>NUCLEOTIDE SEQUENCE [LARGE SCALE GENOMIC DNA]</scope>
    <source>
        <tissue evidence="1">Flower</tissue>
    </source>
</reference>